<evidence type="ECO:0000256" key="1">
    <source>
        <dbReference type="ARBA" id="ARBA00023125"/>
    </source>
</evidence>
<proteinExistence type="predicted"/>
<dbReference type="PROSITE" id="PS50943">
    <property type="entry name" value="HTH_CROC1"/>
    <property type="match status" value="1"/>
</dbReference>
<dbReference type="Proteomes" id="UP000233482">
    <property type="component" value="Unassembled WGS sequence"/>
</dbReference>
<sequence>MCVGARIKKLRIKRNVSADDLAKAVGVSRATIFRYENGDIEKMPATTLEKIAKYLFTTPAYLMGWEEDNSNSNDHNEIVETIAAHIDDDATEEEIEEILAYIEMRRNLRNNRNK</sequence>
<evidence type="ECO:0000313" key="3">
    <source>
        <dbReference type="EMBL" id="PKE26132.1"/>
    </source>
</evidence>
<dbReference type="Gene3D" id="1.10.260.40">
    <property type="entry name" value="lambda repressor-like DNA-binding domains"/>
    <property type="match status" value="1"/>
</dbReference>
<gene>
    <name evidence="3" type="ORF">CW686_06380</name>
</gene>
<reference evidence="3 4" key="1">
    <citation type="submission" date="2017-12" db="EMBL/GenBank/DDBJ databases">
        <title>Genomics of Macrococcus caseolyticus.</title>
        <authorList>
            <person name="MacFadyen A.C."/>
            <person name="Paterson G.K."/>
        </authorList>
    </citation>
    <scope>NUCLEOTIDE SEQUENCE [LARGE SCALE GENOMIC DNA]</scope>
    <source>
        <strain evidence="3 4">5788_EF188</strain>
    </source>
</reference>
<feature type="domain" description="HTH cro/C1-type" evidence="2">
    <location>
        <begin position="7"/>
        <end position="62"/>
    </location>
</feature>
<dbReference type="EMBL" id="PIXC01000012">
    <property type="protein sequence ID" value="PKE26132.1"/>
    <property type="molecule type" value="Genomic_DNA"/>
</dbReference>
<dbReference type="Pfam" id="PF01381">
    <property type="entry name" value="HTH_3"/>
    <property type="match status" value="1"/>
</dbReference>
<dbReference type="GO" id="GO:0003677">
    <property type="term" value="F:DNA binding"/>
    <property type="evidence" value="ECO:0007669"/>
    <property type="project" value="UniProtKB-KW"/>
</dbReference>
<protein>
    <submittedName>
        <fullName evidence="3">XRE family transcriptional regulator</fullName>
    </submittedName>
</protein>
<accession>A0A855GWC2</accession>
<dbReference type="PANTHER" id="PTHR46558">
    <property type="entry name" value="TRACRIPTIONAL REGULATORY PROTEIN-RELATED-RELATED"/>
    <property type="match status" value="1"/>
</dbReference>
<evidence type="ECO:0000313" key="4">
    <source>
        <dbReference type="Proteomes" id="UP000233482"/>
    </source>
</evidence>
<comment type="caution">
    <text evidence="3">The sequence shown here is derived from an EMBL/GenBank/DDBJ whole genome shotgun (WGS) entry which is preliminary data.</text>
</comment>
<dbReference type="CDD" id="cd00093">
    <property type="entry name" value="HTH_XRE"/>
    <property type="match status" value="1"/>
</dbReference>
<organism evidence="3 4">
    <name type="scientific">Macrococcoides caseolyticum</name>
    <dbReference type="NCBI Taxonomy" id="69966"/>
    <lineage>
        <taxon>Bacteria</taxon>
        <taxon>Bacillati</taxon>
        <taxon>Bacillota</taxon>
        <taxon>Bacilli</taxon>
        <taxon>Bacillales</taxon>
        <taxon>Staphylococcaceae</taxon>
        <taxon>Macrococcoides</taxon>
    </lineage>
</organism>
<name>A0A855GWC2_9STAP</name>
<dbReference type="AlphaFoldDB" id="A0A855GWC2"/>
<keyword evidence="1" id="KW-0238">DNA-binding</keyword>
<dbReference type="PANTHER" id="PTHR46558:SF11">
    <property type="entry name" value="HTH-TYPE TRANSCRIPTIONAL REGULATOR XRE"/>
    <property type="match status" value="1"/>
</dbReference>
<dbReference type="SMART" id="SM00530">
    <property type="entry name" value="HTH_XRE"/>
    <property type="match status" value="1"/>
</dbReference>
<dbReference type="InterPro" id="IPR010982">
    <property type="entry name" value="Lambda_DNA-bd_dom_sf"/>
</dbReference>
<evidence type="ECO:0000259" key="2">
    <source>
        <dbReference type="PROSITE" id="PS50943"/>
    </source>
</evidence>
<dbReference type="InterPro" id="IPR001387">
    <property type="entry name" value="Cro/C1-type_HTH"/>
</dbReference>
<dbReference type="SUPFAM" id="SSF47413">
    <property type="entry name" value="lambda repressor-like DNA-binding domains"/>
    <property type="match status" value="1"/>
</dbReference>